<evidence type="ECO:0000313" key="3">
    <source>
        <dbReference type="Ensembl" id="ENSBTAP00000102622.1"/>
    </source>
</evidence>
<dbReference type="SUPFAM" id="SSF52833">
    <property type="entry name" value="Thioredoxin-like"/>
    <property type="match status" value="1"/>
</dbReference>
<dbReference type="InterPro" id="IPR051033">
    <property type="entry name" value="SH3BGR"/>
</dbReference>
<evidence type="ECO:0000256" key="1">
    <source>
        <dbReference type="ARBA" id="ARBA00007764"/>
    </source>
</evidence>
<dbReference type="AlphaFoldDB" id="A0AAA9TVI1"/>
<evidence type="ECO:0000313" key="4">
    <source>
        <dbReference type="Proteomes" id="UP000009136"/>
    </source>
</evidence>
<gene>
    <name evidence="3" type="primary">SH3BGR</name>
</gene>
<dbReference type="Ensembl" id="ENSBTAT00000087811.2">
    <property type="protein sequence ID" value="ENSBTAP00000102622.1"/>
    <property type="gene ID" value="ENSBTAG00000007068.8"/>
</dbReference>
<dbReference type="GeneTree" id="ENSGT00940000159847"/>
<reference evidence="3" key="1">
    <citation type="submission" date="2018-03" db="EMBL/GenBank/DDBJ databases">
        <title>ARS-UCD1.2.</title>
        <authorList>
            <person name="Rosen B.D."/>
            <person name="Bickhart D.M."/>
            <person name="Koren S."/>
            <person name="Schnabel R.D."/>
            <person name="Hall R."/>
            <person name="Zimin A."/>
            <person name="Dreischer C."/>
            <person name="Schultheiss S."/>
            <person name="Schroeder S.G."/>
            <person name="Elsik C.G."/>
            <person name="Couldrey C."/>
            <person name="Liu G.E."/>
            <person name="Van Tassell C.P."/>
            <person name="Phillippy A.M."/>
            <person name="Smith T.P.L."/>
            <person name="Medrano J.F."/>
        </authorList>
    </citation>
    <scope>NUCLEOTIDE SEQUENCE [LARGE SCALE GENOMIC DNA]</scope>
    <source>
        <strain evidence="3">Hereford</strain>
    </source>
</reference>
<comment type="similarity">
    <text evidence="1">Belongs to the SH3BGR family.</text>
</comment>
<feature type="compositionally biased region" description="Acidic residues" evidence="2">
    <location>
        <begin position="252"/>
        <end position="281"/>
    </location>
</feature>
<dbReference type="Gene3D" id="3.40.30.10">
    <property type="entry name" value="Glutaredoxin"/>
    <property type="match status" value="1"/>
</dbReference>
<protein>
    <submittedName>
        <fullName evidence="3">SH3 domain binding glutamate rich protein</fullName>
    </submittedName>
</protein>
<reference evidence="3" key="2">
    <citation type="submission" date="2025-08" db="UniProtKB">
        <authorList>
            <consortium name="Ensembl"/>
        </authorList>
    </citation>
    <scope>IDENTIFICATION</scope>
    <source>
        <strain evidence="3">Hereford</strain>
    </source>
</reference>
<accession>A0AAA9TVI1</accession>
<reference evidence="3" key="3">
    <citation type="submission" date="2025-09" db="UniProtKB">
        <authorList>
            <consortium name="Ensembl"/>
        </authorList>
    </citation>
    <scope>IDENTIFICATION</scope>
    <source>
        <strain evidence="3">Hereford</strain>
    </source>
</reference>
<dbReference type="Pfam" id="PF04908">
    <property type="entry name" value="SH3BGR"/>
    <property type="match status" value="1"/>
</dbReference>
<proteinExistence type="inferred from homology"/>
<dbReference type="Proteomes" id="UP000009136">
    <property type="component" value="Chromosome 1"/>
</dbReference>
<dbReference type="PANTHER" id="PTHR12232">
    <property type="entry name" value="SH3 DOMAIN-BINDING GLUTAMIC ACID-RICH-LIKE PROTEIN"/>
    <property type="match status" value="1"/>
</dbReference>
<feature type="region of interest" description="Disordered" evidence="2">
    <location>
        <begin position="172"/>
        <end position="281"/>
    </location>
</feature>
<dbReference type="InterPro" id="IPR036249">
    <property type="entry name" value="Thioredoxin-like_sf"/>
</dbReference>
<keyword evidence="4" id="KW-1185">Reference proteome</keyword>
<dbReference type="PANTHER" id="PTHR12232:SF1">
    <property type="entry name" value="SH3 DOMAIN-BINDING GLUTAMIC ACID-RICH PROTEIN"/>
    <property type="match status" value="1"/>
</dbReference>
<feature type="compositionally biased region" description="Basic and acidic residues" evidence="2">
    <location>
        <begin position="203"/>
        <end position="218"/>
    </location>
</feature>
<dbReference type="InterPro" id="IPR006993">
    <property type="entry name" value="Glut_rich_SH3-bd"/>
</dbReference>
<evidence type="ECO:0000256" key="2">
    <source>
        <dbReference type="SAM" id="MobiDB-lite"/>
    </source>
</evidence>
<dbReference type="CDD" id="cd03030">
    <property type="entry name" value="GRX_SH3BGR"/>
    <property type="match status" value="1"/>
</dbReference>
<organism evidence="3 4">
    <name type="scientific">Bos taurus</name>
    <name type="common">Bovine</name>
    <dbReference type="NCBI Taxonomy" id="9913"/>
    <lineage>
        <taxon>Eukaryota</taxon>
        <taxon>Metazoa</taxon>
        <taxon>Chordata</taxon>
        <taxon>Craniata</taxon>
        <taxon>Vertebrata</taxon>
        <taxon>Euteleostomi</taxon>
        <taxon>Mammalia</taxon>
        <taxon>Eutheria</taxon>
        <taxon>Laurasiatheria</taxon>
        <taxon>Artiodactyla</taxon>
        <taxon>Ruminantia</taxon>
        <taxon>Pecora</taxon>
        <taxon>Bovidae</taxon>
        <taxon>Bovinae</taxon>
        <taxon>Bos</taxon>
    </lineage>
</organism>
<feature type="compositionally biased region" description="Acidic residues" evidence="2">
    <location>
        <begin position="232"/>
        <end position="241"/>
    </location>
</feature>
<sequence>MSQLYVDIYPLLLEPPSHPSVAAAIYVIAEHRAELPALHSSFPLAVLHVLVCASLLLLQSVPPSPSLLCSPVQSLHMCLCSALWRGSPIRKKQQEVVGFLEANKIDFKEFDIAGDEDNRKWMRENVPGEKKPQNGIPLPPQIFNEEQYCGDFDSFFSAKEENIIYSFLGLAPPPGSKVTKSPEEASSLPDGEVAGEAQSTTEGTEKAEESGEQEAQKEGDEDAGDLAGSQEKDEEEEETAAEETKEVTTEGAEGEAEGEEAEEEEEEPGEEEEEGDEEEES</sequence>
<name>A0AAA9TVI1_BOVIN</name>